<feature type="non-terminal residue" evidence="1">
    <location>
        <position position="178"/>
    </location>
</feature>
<dbReference type="EMBL" id="JAAKFY010000019">
    <property type="protein sequence ID" value="KAF3842393.1"/>
    <property type="molecule type" value="Genomic_DNA"/>
</dbReference>
<evidence type="ECO:0000313" key="2">
    <source>
        <dbReference type="Proteomes" id="UP000518266"/>
    </source>
</evidence>
<dbReference type="Proteomes" id="UP000518266">
    <property type="component" value="Unassembled WGS sequence"/>
</dbReference>
<evidence type="ECO:0000313" key="1">
    <source>
        <dbReference type="EMBL" id="KAF3842393.1"/>
    </source>
</evidence>
<name>A0A7J5Y023_DISMA</name>
<reference evidence="1 2" key="1">
    <citation type="submission" date="2020-03" db="EMBL/GenBank/DDBJ databases">
        <title>Dissostichus mawsoni Genome sequencing and assembly.</title>
        <authorList>
            <person name="Park H."/>
        </authorList>
    </citation>
    <scope>NUCLEOTIDE SEQUENCE [LARGE SCALE GENOMIC DNA]</scope>
    <source>
        <strain evidence="1">DM0001</strain>
        <tissue evidence="1">Muscle</tissue>
    </source>
</reference>
<sequence length="178" mass="21006">MSPVRLKKSYYNNNPIIHNTIQIWRQITNQLKLRALSFNVPLSSNPSFTPSIMDGTFDRWRELGMGSVGDLYIRGTFASFQQLQEKYGLARADFFRYLQIRHFEIAEDTWDKALKYVSICSLNARHCRIQFKMLHRLHYSKVKLHRIFPELSPTCEKCEQSEADLLHSYVLCPKLQNF</sequence>
<organism evidence="1 2">
    <name type="scientific">Dissostichus mawsoni</name>
    <name type="common">Antarctic cod</name>
    <dbReference type="NCBI Taxonomy" id="36200"/>
    <lineage>
        <taxon>Eukaryota</taxon>
        <taxon>Metazoa</taxon>
        <taxon>Chordata</taxon>
        <taxon>Craniata</taxon>
        <taxon>Vertebrata</taxon>
        <taxon>Euteleostomi</taxon>
        <taxon>Actinopterygii</taxon>
        <taxon>Neopterygii</taxon>
        <taxon>Teleostei</taxon>
        <taxon>Neoteleostei</taxon>
        <taxon>Acanthomorphata</taxon>
        <taxon>Eupercaria</taxon>
        <taxon>Perciformes</taxon>
        <taxon>Notothenioidei</taxon>
        <taxon>Nototheniidae</taxon>
        <taxon>Dissostichus</taxon>
    </lineage>
</organism>
<accession>A0A7J5Y023</accession>
<dbReference type="OrthoDB" id="8957546at2759"/>
<protein>
    <recommendedName>
        <fullName evidence="3">Reverse transcriptase zinc-binding domain-containing protein</fullName>
    </recommendedName>
</protein>
<evidence type="ECO:0008006" key="3">
    <source>
        <dbReference type="Google" id="ProtNLM"/>
    </source>
</evidence>
<comment type="caution">
    <text evidence="1">The sequence shown here is derived from an EMBL/GenBank/DDBJ whole genome shotgun (WGS) entry which is preliminary data.</text>
</comment>
<proteinExistence type="predicted"/>
<dbReference type="AlphaFoldDB" id="A0A7J5Y023"/>
<keyword evidence="2" id="KW-1185">Reference proteome</keyword>
<gene>
    <name evidence="1" type="ORF">F7725_024344</name>
</gene>